<organism evidence="4 5">
    <name type="scientific">Ruminiclostridium herbifermentans</name>
    <dbReference type="NCBI Taxonomy" id="2488810"/>
    <lineage>
        <taxon>Bacteria</taxon>
        <taxon>Bacillati</taxon>
        <taxon>Bacillota</taxon>
        <taxon>Clostridia</taxon>
        <taxon>Eubacteriales</taxon>
        <taxon>Oscillospiraceae</taxon>
        <taxon>Ruminiclostridium</taxon>
    </lineage>
</organism>
<evidence type="ECO:0000313" key="4">
    <source>
        <dbReference type="EMBL" id="QNU65546.1"/>
    </source>
</evidence>
<evidence type="ECO:0000313" key="5">
    <source>
        <dbReference type="Proteomes" id="UP000306409"/>
    </source>
</evidence>
<dbReference type="NCBIfam" id="TIGR02258">
    <property type="entry name" value="2_5_ligase"/>
    <property type="match status" value="1"/>
</dbReference>
<comment type="catalytic activity">
    <reaction evidence="2">
        <text>a 3'-end 2',3'-cyclophospho-ribonucleotide-RNA + H2O = a 3'-end 2'-phospho-ribonucleotide-RNA + H(+)</text>
        <dbReference type="Rhea" id="RHEA:11828"/>
        <dbReference type="Rhea" id="RHEA-COMP:10464"/>
        <dbReference type="Rhea" id="RHEA-COMP:17353"/>
        <dbReference type="ChEBI" id="CHEBI:15377"/>
        <dbReference type="ChEBI" id="CHEBI:15378"/>
        <dbReference type="ChEBI" id="CHEBI:83064"/>
        <dbReference type="ChEBI" id="CHEBI:173113"/>
        <dbReference type="EC" id="3.1.4.58"/>
    </reaction>
</comment>
<feature type="active site" description="Proton donor" evidence="2">
    <location>
        <position position="45"/>
    </location>
</feature>
<evidence type="ECO:0000256" key="2">
    <source>
        <dbReference type="HAMAP-Rule" id="MF_01940"/>
    </source>
</evidence>
<dbReference type="Proteomes" id="UP000306409">
    <property type="component" value="Chromosome"/>
</dbReference>
<keyword evidence="1 2" id="KW-0378">Hydrolase</keyword>
<accession>A0A7H1VJI4</accession>
<dbReference type="EMBL" id="CP061336">
    <property type="protein sequence ID" value="QNU65546.1"/>
    <property type="molecule type" value="Genomic_DNA"/>
</dbReference>
<dbReference type="Gene3D" id="3.90.1140.10">
    <property type="entry name" value="Cyclic phosphodiesterase"/>
    <property type="match status" value="2"/>
</dbReference>
<comment type="similarity">
    <text evidence="2">Belongs to the 2H phosphoesterase superfamily. ThpR family.</text>
</comment>
<dbReference type="InterPro" id="IPR004175">
    <property type="entry name" value="RNA_CPDase"/>
</dbReference>
<sequence>MKGKEMRLFFAIEFNEELKDYLFSIQKQVRQYCIGGNFTSKDNFHLTLRFIGEQSQQQAELLKSAMKATATSLESSTEKSGARYLLNNKEKHIDTFSAVNTDDGISQRGAKLFEGEEIHESTSISSGGACKPGFELRLSKIGKFDRGNKKILWVGLQRSQQLQALHNKLETNLFKVGYNKEERGYNPHITLAREVRIEAFDQLANEIKLNETSIWVNAISLMESKRINNKLCYVPIERVEFAGKK</sequence>
<dbReference type="HAMAP" id="MF_01940">
    <property type="entry name" value="RNA_CPDase"/>
    <property type="match status" value="1"/>
</dbReference>
<dbReference type="EC" id="3.1.4.58" evidence="2"/>
<proteinExistence type="inferred from homology"/>
<dbReference type="GO" id="GO:0008664">
    <property type="term" value="F:RNA 2',3'-cyclic 3'-phosphodiesterase activity"/>
    <property type="evidence" value="ECO:0007669"/>
    <property type="project" value="UniProtKB-EC"/>
</dbReference>
<protein>
    <recommendedName>
        <fullName evidence="2">RNA 2',3'-cyclic phosphodiesterase</fullName>
        <shortName evidence="2">RNA 2',3'-CPDase</shortName>
        <ecNumber evidence="2">3.1.4.58</ecNumber>
    </recommendedName>
</protein>
<dbReference type="KEGG" id="rher:EHE19_011465"/>
<gene>
    <name evidence="4" type="primary">thpR</name>
    <name evidence="4" type="ORF">EHE19_011465</name>
</gene>
<dbReference type="InterPro" id="IPR009097">
    <property type="entry name" value="Cyclic_Pdiesterase"/>
</dbReference>
<feature type="domain" description="Phosphoesterase HXTX" evidence="3">
    <location>
        <begin position="13"/>
        <end position="72"/>
    </location>
</feature>
<reference evidence="4 5" key="1">
    <citation type="submission" date="2020-09" db="EMBL/GenBank/DDBJ databases">
        <title>Characterization and genome sequencing of Ruminiclostridium sp. nov. MA18.</title>
        <authorList>
            <person name="Rettenmaier R."/>
            <person name="Kowollik M.-L."/>
            <person name="Liebl W."/>
            <person name="Zverlov V."/>
        </authorList>
    </citation>
    <scope>NUCLEOTIDE SEQUENCE [LARGE SCALE GENOMIC DNA]</scope>
    <source>
        <strain evidence="4 5">MA18</strain>
    </source>
</reference>
<dbReference type="InterPro" id="IPR014051">
    <property type="entry name" value="Phosphoesterase_HXTX"/>
</dbReference>
<dbReference type="PANTHER" id="PTHR35561">
    <property type="entry name" value="RNA 2',3'-CYCLIC PHOSPHODIESTERASE"/>
    <property type="match status" value="1"/>
</dbReference>
<evidence type="ECO:0000256" key="1">
    <source>
        <dbReference type="ARBA" id="ARBA00022801"/>
    </source>
</evidence>
<name>A0A7H1VJI4_9FIRM</name>
<dbReference type="Pfam" id="PF02834">
    <property type="entry name" value="LigT_PEase"/>
    <property type="match status" value="1"/>
</dbReference>
<comment type="function">
    <text evidence="2">Hydrolyzes RNA 2',3'-cyclic phosphodiester to an RNA 2'-phosphomonoester.</text>
</comment>
<evidence type="ECO:0000259" key="3">
    <source>
        <dbReference type="Pfam" id="PF02834"/>
    </source>
</evidence>
<dbReference type="AlphaFoldDB" id="A0A7H1VJI4"/>
<dbReference type="SUPFAM" id="SSF55144">
    <property type="entry name" value="LigT-like"/>
    <property type="match status" value="2"/>
</dbReference>
<feature type="short sequence motif" description="HXTX 2" evidence="2">
    <location>
        <begin position="188"/>
        <end position="191"/>
    </location>
</feature>
<feature type="short sequence motif" description="HXTX 1" evidence="2">
    <location>
        <begin position="45"/>
        <end position="48"/>
    </location>
</feature>
<dbReference type="GO" id="GO:0004113">
    <property type="term" value="F:2',3'-cyclic-nucleotide 3'-phosphodiesterase activity"/>
    <property type="evidence" value="ECO:0007669"/>
    <property type="project" value="InterPro"/>
</dbReference>
<dbReference type="Pfam" id="PF13563">
    <property type="entry name" value="2_5_RNA_ligase2"/>
    <property type="match status" value="1"/>
</dbReference>
<dbReference type="PANTHER" id="PTHR35561:SF1">
    <property type="entry name" value="RNA 2',3'-CYCLIC PHOSPHODIESTERASE"/>
    <property type="match status" value="1"/>
</dbReference>
<keyword evidence="5" id="KW-1185">Reference proteome</keyword>
<feature type="active site" description="Proton acceptor" evidence="2">
    <location>
        <position position="188"/>
    </location>
</feature>